<dbReference type="AlphaFoldDB" id="A0A2G9ZJW3"/>
<accession>A0A2G9ZJW3</accession>
<sequence length="73" mass="8258">MYYDPEANIIAWEIAQGEISHVREFGNFIIHVSKAEKPILVEILDASKFVGQLDKIKNIGEIKDMKKMVPEAG</sequence>
<evidence type="ECO:0008006" key="3">
    <source>
        <dbReference type="Google" id="ProtNLM"/>
    </source>
</evidence>
<dbReference type="EMBL" id="PCSD01000102">
    <property type="protein sequence ID" value="PIP33432.1"/>
    <property type="molecule type" value="Genomic_DNA"/>
</dbReference>
<protein>
    <recommendedName>
        <fullName evidence="3">DUF2283 domain-containing protein</fullName>
    </recommendedName>
</protein>
<organism evidence="1 2">
    <name type="scientific">Candidatus Falkowbacteria bacterium CG23_combo_of_CG06-09_8_20_14_all_49_15</name>
    <dbReference type="NCBI Taxonomy" id="1974572"/>
    <lineage>
        <taxon>Bacteria</taxon>
        <taxon>Candidatus Falkowiibacteriota</taxon>
    </lineage>
</organism>
<name>A0A2G9ZJW3_9BACT</name>
<comment type="caution">
    <text evidence="1">The sequence shown here is derived from an EMBL/GenBank/DDBJ whole genome shotgun (WGS) entry which is preliminary data.</text>
</comment>
<dbReference type="Proteomes" id="UP000230729">
    <property type="component" value="Unassembled WGS sequence"/>
</dbReference>
<evidence type="ECO:0000313" key="1">
    <source>
        <dbReference type="EMBL" id="PIP33432.1"/>
    </source>
</evidence>
<evidence type="ECO:0000313" key="2">
    <source>
        <dbReference type="Proteomes" id="UP000230729"/>
    </source>
</evidence>
<gene>
    <name evidence="1" type="ORF">COX22_04340</name>
</gene>
<reference evidence="1 2" key="1">
    <citation type="submission" date="2017-09" db="EMBL/GenBank/DDBJ databases">
        <title>Depth-based differentiation of microbial function through sediment-hosted aquifers and enrichment of novel symbionts in the deep terrestrial subsurface.</title>
        <authorList>
            <person name="Probst A.J."/>
            <person name="Ladd B."/>
            <person name="Jarett J.K."/>
            <person name="Geller-Mcgrath D.E."/>
            <person name="Sieber C.M."/>
            <person name="Emerson J.B."/>
            <person name="Anantharaman K."/>
            <person name="Thomas B.C."/>
            <person name="Malmstrom R."/>
            <person name="Stieglmeier M."/>
            <person name="Klingl A."/>
            <person name="Woyke T."/>
            <person name="Ryan C.M."/>
            <person name="Banfield J.F."/>
        </authorList>
    </citation>
    <scope>NUCLEOTIDE SEQUENCE [LARGE SCALE GENOMIC DNA]</scope>
    <source>
        <strain evidence="1">CG23_combo_of_CG06-09_8_20_14_all_49_15</strain>
    </source>
</reference>
<proteinExistence type="predicted"/>